<comment type="caution">
    <text evidence="3">The sequence shown here is derived from an EMBL/GenBank/DDBJ whole genome shotgun (WGS) entry which is preliminary data.</text>
</comment>
<name>A0A369J1I6_HYPMA</name>
<dbReference type="OrthoDB" id="5673at2759"/>
<feature type="transmembrane region" description="Helical" evidence="2">
    <location>
        <begin position="308"/>
        <end position="329"/>
    </location>
</feature>
<proteinExistence type="predicted"/>
<feature type="compositionally biased region" description="Basic and acidic residues" evidence="1">
    <location>
        <begin position="12"/>
        <end position="24"/>
    </location>
</feature>
<dbReference type="STRING" id="39966.A0A369J1I6"/>
<evidence type="ECO:0000313" key="3">
    <source>
        <dbReference type="EMBL" id="RDB15861.1"/>
    </source>
</evidence>
<organism evidence="3 4">
    <name type="scientific">Hypsizygus marmoreus</name>
    <name type="common">White beech mushroom</name>
    <name type="synonym">Agaricus marmoreus</name>
    <dbReference type="NCBI Taxonomy" id="39966"/>
    <lineage>
        <taxon>Eukaryota</taxon>
        <taxon>Fungi</taxon>
        <taxon>Dikarya</taxon>
        <taxon>Basidiomycota</taxon>
        <taxon>Agaricomycotina</taxon>
        <taxon>Agaricomycetes</taxon>
        <taxon>Agaricomycetidae</taxon>
        <taxon>Agaricales</taxon>
        <taxon>Tricholomatineae</taxon>
        <taxon>Lyophyllaceae</taxon>
        <taxon>Hypsizygus</taxon>
    </lineage>
</organism>
<reference evidence="3" key="1">
    <citation type="submission" date="2018-04" db="EMBL/GenBank/DDBJ databases">
        <title>Whole genome sequencing of Hypsizygus marmoreus.</title>
        <authorList>
            <person name="Choi I.-G."/>
            <person name="Min B."/>
            <person name="Kim J.-G."/>
            <person name="Kim S."/>
            <person name="Oh Y.-L."/>
            <person name="Kong W.-S."/>
            <person name="Park H."/>
            <person name="Jeong J."/>
            <person name="Song E.-S."/>
        </authorList>
    </citation>
    <scope>NUCLEOTIDE SEQUENCE [LARGE SCALE GENOMIC DNA]</scope>
    <source>
        <strain evidence="3">51987-8</strain>
    </source>
</reference>
<evidence type="ECO:0000313" key="4">
    <source>
        <dbReference type="Proteomes" id="UP000076154"/>
    </source>
</evidence>
<dbReference type="InterPro" id="IPR028978">
    <property type="entry name" value="Chorismate_lyase_/UTRA_dom_sf"/>
</dbReference>
<feature type="region of interest" description="Disordered" evidence="1">
    <location>
        <begin position="1"/>
        <end position="36"/>
    </location>
</feature>
<dbReference type="Proteomes" id="UP000076154">
    <property type="component" value="Unassembled WGS sequence"/>
</dbReference>
<dbReference type="InParanoid" id="A0A369J1I6"/>
<accession>A0A369J1I6</accession>
<dbReference type="Gene3D" id="3.40.1410.10">
    <property type="entry name" value="Chorismate lyase-like"/>
    <property type="match status" value="1"/>
</dbReference>
<gene>
    <name evidence="3" type="ORF">Hypma_003659</name>
</gene>
<keyword evidence="2" id="KW-1133">Transmembrane helix</keyword>
<keyword evidence="4" id="KW-1185">Reference proteome</keyword>
<evidence type="ECO:0000256" key="1">
    <source>
        <dbReference type="SAM" id="MobiDB-lite"/>
    </source>
</evidence>
<keyword evidence="2" id="KW-0812">Transmembrane</keyword>
<sequence>MPPEPAGGACGELKHRDINRRGVPDHCPPSDAPIDTIDKQPTTTAAIVAPRDKMRASSFFSYSPKTTSISFPWPQEVNGLERIALSAQGDLQRVLRSVLSPQQRTIPTSHQPPHSAFFARPISIALVYSNTFYHPTPSELAVPLTLPNPTAIASASPASPIVQTRQVHLQCSGKIVCTATSTVRITSPKCAHLFLEEKYAIGQMFSRLEKVPAFELLAVGLGPVTDSPPGKVSVPVFGDRLDMQQLWRRYKLFIADFECEILEVFPSRDMFVGGEKWLDDKEGWTKESFNPSVKHIYLPTTALRAETALILFLGLGFLLMLAFELSLYFTGRQPLC</sequence>
<dbReference type="AlphaFoldDB" id="A0A369J1I6"/>
<keyword evidence="2" id="KW-0472">Membrane</keyword>
<dbReference type="EMBL" id="LUEZ02000138">
    <property type="protein sequence ID" value="RDB15861.1"/>
    <property type="molecule type" value="Genomic_DNA"/>
</dbReference>
<protein>
    <submittedName>
        <fullName evidence="3">Uncharacterized protein</fullName>
    </submittedName>
</protein>
<evidence type="ECO:0000256" key="2">
    <source>
        <dbReference type="SAM" id="Phobius"/>
    </source>
</evidence>